<comment type="caution">
    <text evidence="2">The sequence shown here is derived from an EMBL/GenBank/DDBJ whole genome shotgun (WGS) entry which is preliminary data.</text>
</comment>
<proteinExistence type="predicted"/>
<evidence type="ECO:0000313" key="2">
    <source>
        <dbReference type="EMBL" id="CCH79726.1"/>
    </source>
</evidence>
<feature type="region of interest" description="Disordered" evidence="1">
    <location>
        <begin position="220"/>
        <end position="325"/>
    </location>
</feature>
<evidence type="ECO:0000313" key="3">
    <source>
        <dbReference type="Proteomes" id="UP000035721"/>
    </source>
</evidence>
<accession>A0A077M1L1</accession>
<protein>
    <submittedName>
        <fullName evidence="2">Uncharacterized protein</fullName>
    </submittedName>
</protein>
<dbReference type="EMBL" id="CAJB01000387">
    <property type="protein sequence ID" value="CCH79726.1"/>
    <property type="molecule type" value="Genomic_DNA"/>
</dbReference>
<keyword evidence="3" id="KW-1185">Reference proteome</keyword>
<sequence length="356" mass="38506">MGVDDAVAVSYGRLAAAVVEAGRQLRRRFIDLLVAATAHAHDAQLSTRHAAHFMGLDDLIEVIAVSGWRHCVDARPPRHIPAEPLRCVLHDAVRSSRLSRGDLNRTHHARQAGGVGHPQAGELVGSEPAKIVMLLGRGVAEFPVPPRDEECVHLEGGVTEPHRDGARIADVDAELFEAFTADCLERRLSRLDMPAGKVPAVGIPLTTWMAMHQQHPAVAHEGCDRDRDPGDHRGMVGAKAPRPTAARRPALDVCHRRGGLAPSRLARSSLPDRDGANVHRRQQASGVRVRPALSGSARPGLRRRGLPSPVREPLPARGAGHTQRRTARQWLPGVLRAAVACLPGRAHGDRRADRRG</sequence>
<organism evidence="2 3">
    <name type="scientific">Nostocoides japonicum T1-X7</name>
    <dbReference type="NCBI Taxonomy" id="1194083"/>
    <lineage>
        <taxon>Bacteria</taxon>
        <taxon>Bacillati</taxon>
        <taxon>Actinomycetota</taxon>
        <taxon>Actinomycetes</taxon>
        <taxon>Micrococcales</taxon>
        <taxon>Intrasporangiaceae</taxon>
        <taxon>Nostocoides</taxon>
    </lineage>
</organism>
<dbReference type="InterPro" id="IPR029060">
    <property type="entry name" value="PIN-like_dom_sf"/>
</dbReference>
<dbReference type="Gene3D" id="3.40.50.1010">
    <property type="entry name" value="5'-nuclease"/>
    <property type="match status" value="1"/>
</dbReference>
<feature type="compositionally biased region" description="Basic and acidic residues" evidence="1">
    <location>
        <begin position="221"/>
        <end position="234"/>
    </location>
</feature>
<dbReference type="SUPFAM" id="SSF88723">
    <property type="entry name" value="PIN domain-like"/>
    <property type="match status" value="1"/>
</dbReference>
<name>A0A077M1L1_9MICO</name>
<dbReference type="AlphaFoldDB" id="A0A077M1L1"/>
<gene>
    <name evidence="2" type="ORF">BN12_550009</name>
</gene>
<reference evidence="2 3" key="1">
    <citation type="journal article" date="2013" name="ISME J.">
        <title>A metabolic model for members of the genus Tetrasphaera involved in enhanced biological phosphorus removal.</title>
        <authorList>
            <person name="Kristiansen R."/>
            <person name="Nguyen H.T.T."/>
            <person name="Saunders A.M."/>
            <person name="Nielsen J.L."/>
            <person name="Wimmer R."/>
            <person name="Le V.Q."/>
            <person name="McIlroy S.J."/>
            <person name="Petrovski S."/>
            <person name="Seviour R.J."/>
            <person name="Calteau A."/>
            <person name="Nielsen K.L."/>
            <person name="Nielsen P.H."/>
        </authorList>
    </citation>
    <scope>NUCLEOTIDE SEQUENCE [LARGE SCALE GENOMIC DNA]</scope>
    <source>
        <strain evidence="2 3">T1-X7</strain>
    </source>
</reference>
<feature type="compositionally biased region" description="Low complexity" evidence="1">
    <location>
        <begin position="238"/>
        <end position="248"/>
    </location>
</feature>
<dbReference type="STRING" id="1194083.BN12_550009"/>
<evidence type="ECO:0000256" key="1">
    <source>
        <dbReference type="SAM" id="MobiDB-lite"/>
    </source>
</evidence>
<dbReference type="Proteomes" id="UP000035721">
    <property type="component" value="Unassembled WGS sequence"/>
</dbReference>